<proteinExistence type="predicted"/>
<keyword evidence="15" id="KW-1185">Reference proteome</keyword>
<dbReference type="AlphaFoldDB" id="A0A0D6ESJ7"/>
<comment type="catalytic activity">
    <reaction evidence="12">
        <text>FMN + ATP + H(+) = FAD + diphosphate</text>
        <dbReference type="Rhea" id="RHEA:17237"/>
        <dbReference type="ChEBI" id="CHEBI:15378"/>
        <dbReference type="ChEBI" id="CHEBI:30616"/>
        <dbReference type="ChEBI" id="CHEBI:33019"/>
        <dbReference type="ChEBI" id="CHEBI:57692"/>
        <dbReference type="ChEBI" id="CHEBI:58210"/>
        <dbReference type="EC" id="2.7.7.2"/>
    </reaction>
</comment>
<evidence type="ECO:0000313" key="15">
    <source>
        <dbReference type="Proteomes" id="UP000243876"/>
    </source>
</evidence>
<dbReference type="Pfam" id="PF01507">
    <property type="entry name" value="PAPS_reduct"/>
    <property type="match status" value="1"/>
</dbReference>
<dbReference type="EMBL" id="CENE01000041">
    <property type="protein sequence ID" value="CEQ42934.1"/>
    <property type="molecule type" value="Genomic_DNA"/>
</dbReference>
<dbReference type="SUPFAM" id="SSF52402">
    <property type="entry name" value="Adenine nucleotide alpha hydrolases-like"/>
    <property type="match status" value="1"/>
</dbReference>
<evidence type="ECO:0000256" key="4">
    <source>
        <dbReference type="ARBA" id="ARBA00022643"/>
    </source>
</evidence>
<organism evidence="14 15">
    <name type="scientific">Sporidiobolus salmonicolor</name>
    <name type="common">Yeast-like fungus</name>
    <name type="synonym">Sporobolomyces salmonicolor</name>
    <dbReference type="NCBI Taxonomy" id="5005"/>
    <lineage>
        <taxon>Eukaryota</taxon>
        <taxon>Fungi</taxon>
        <taxon>Dikarya</taxon>
        <taxon>Basidiomycota</taxon>
        <taxon>Pucciniomycotina</taxon>
        <taxon>Microbotryomycetes</taxon>
        <taxon>Sporidiobolales</taxon>
        <taxon>Sporidiobolaceae</taxon>
        <taxon>Sporobolomyces</taxon>
    </lineage>
</organism>
<keyword evidence="3" id="KW-0285">Flavoprotein</keyword>
<dbReference type="InterPro" id="IPR014729">
    <property type="entry name" value="Rossmann-like_a/b/a_fold"/>
</dbReference>
<dbReference type="Proteomes" id="UP000243876">
    <property type="component" value="Unassembled WGS sequence"/>
</dbReference>
<feature type="domain" description="Phosphoadenosine phosphosulphate reductase" evidence="13">
    <location>
        <begin position="197"/>
        <end position="278"/>
    </location>
</feature>
<evidence type="ECO:0000256" key="3">
    <source>
        <dbReference type="ARBA" id="ARBA00022630"/>
    </source>
</evidence>
<evidence type="ECO:0000256" key="10">
    <source>
        <dbReference type="ARBA" id="ARBA00031145"/>
    </source>
</evidence>
<keyword evidence="9" id="KW-0067">ATP-binding</keyword>
<evidence type="ECO:0000259" key="13">
    <source>
        <dbReference type="Pfam" id="PF01507"/>
    </source>
</evidence>
<dbReference type="GO" id="GO:0006747">
    <property type="term" value="P:FAD biosynthetic process"/>
    <property type="evidence" value="ECO:0007669"/>
    <property type="project" value="TreeGrafter"/>
</dbReference>
<evidence type="ECO:0000256" key="8">
    <source>
        <dbReference type="ARBA" id="ARBA00022827"/>
    </source>
</evidence>
<dbReference type="InterPro" id="IPR002500">
    <property type="entry name" value="PAPS_reduct_dom"/>
</dbReference>
<name>A0A0D6ESJ7_SPOSA</name>
<dbReference type="OrthoDB" id="270728at2759"/>
<keyword evidence="6" id="KW-0548">Nucleotidyltransferase</keyword>
<dbReference type="EC" id="2.7.7.2" evidence="2"/>
<evidence type="ECO:0000256" key="5">
    <source>
        <dbReference type="ARBA" id="ARBA00022679"/>
    </source>
</evidence>
<evidence type="ECO:0000256" key="12">
    <source>
        <dbReference type="ARBA" id="ARBA00049494"/>
    </source>
</evidence>
<sequence>MTAHPHLAPVSDADHRRFSVQDALAVYSLAEEDSPLGHKVKHALEIIDKAIQDYGFAPSSRLRCSTRDPSHSLSLASNRPEQVALSFNGGKDCAPPTSPSRGRTVLVHLFAASLLHHLSPSLPSSSSSSSSSASSSSSSSPLPLNTIYVRCPSPFPQVEAFTSLCAARYRLALDAIEGGMKIALQGYLDRKRATGEDIRAVLVGTRRGDPHGASLTAFAPTDSDWPSFMRVHPILDWSYSEIWQFLRHPSLTLGGGPIEWCELYNYGYTSLGSTHNTFPNPLLRKTDDPAVLGGWLPAWDLEDEAQERAGRETTVKEVLERQGKEGLMDAGGVDK</sequence>
<evidence type="ECO:0000256" key="2">
    <source>
        <dbReference type="ARBA" id="ARBA00012393"/>
    </source>
</evidence>
<keyword evidence="7" id="KW-0547">Nucleotide-binding</keyword>
<dbReference type="Gene3D" id="3.40.50.620">
    <property type="entry name" value="HUPs"/>
    <property type="match status" value="1"/>
</dbReference>
<reference evidence="15" key="1">
    <citation type="submission" date="2015-02" db="EMBL/GenBank/DDBJ databases">
        <authorList>
            <person name="Gon?alves P."/>
        </authorList>
    </citation>
    <scope>NUCLEOTIDE SEQUENCE [LARGE SCALE GENOMIC DNA]</scope>
</reference>
<dbReference type="PANTHER" id="PTHR23293">
    <property type="entry name" value="FAD SYNTHETASE-RELATED FMN ADENYLYLTRANSFERASE"/>
    <property type="match status" value="1"/>
</dbReference>
<evidence type="ECO:0000313" key="14">
    <source>
        <dbReference type="EMBL" id="CEQ42934.1"/>
    </source>
</evidence>
<accession>A0A0D6ESJ7</accession>
<dbReference type="CDD" id="cd23948">
    <property type="entry name" value="FAD_synthase"/>
    <property type="match status" value="1"/>
</dbReference>
<protein>
    <recommendedName>
        <fullName evidence="2">FAD synthase</fullName>
        <ecNumber evidence="2">2.7.7.2</ecNumber>
    </recommendedName>
    <alternativeName>
        <fullName evidence="10">FAD pyrophosphorylase</fullName>
    </alternativeName>
    <alternativeName>
        <fullName evidence="11">FMN adenylyltransferase</fullName>
    </alternativeName>
</protein>
<keyword evidence="8" id="KW-0274">FAD</keyword>
<evidence type="ECO:0000256" key="11">
    <source>
        <dbReference type="ARBA" id="ARBA00031871"/>
    </source>
</evidence>
<dbReference type="GO" id="GO:0005524">
    <property type="term" value="F:ATP binding"/>
    <property type="evidence" value="ECO:0007669"/>
    <property type="project" value="UniProtKB-KW"/>
</dbReference>
<evidence type="ECO:0000256" key="7">
    <source>
        <dbReference type="ARBA" id="ARBA00022741"/>
    </source>
</evidence>
<evidence type="ECO:0000256" key="1">
    <source>
        <dbReference type="ARBA" id="ARBA00004726"/>
    </source>
</evidence>
<gene>
    <name evidence="14" type="primary">SPOSA6832_04820</name>
</gene>
<keyword evidence="5" id="KW-0808">Transferase</keyword>
<dbReference type="PANTHER" id="PTHR23293:SF9">
    <property type="entry name" value="FAD SYNTHASE"/>
    <property type="match status" value="1"/>
</dbReference>
<evidence type="ECO:0000256" key="6">
    <source>
        <dbReference type="ARBA" id="ARBA00022695"/>
    </source>
</evidence>
<keyword evidence="4" id="KW-0288">FMN</keyword>
<evidence type="ECO:0000256" key="9">
    <source>
        <dbReference type="ARBA" id="ARBA00022840"/>
    </source>
</evidence>
<comment type="pathway">
    <text evidence="1">Cofactor biosynthesis; FAD biosynthesis; FAD from FMN: step 1/1.</text>
</comment>
<dbReference type="GO" id="GO:0003919">
    <property type="term" value="F:FMN adenylyltransferase activity"/>
    <property type="evidence" value="ECO:0007669"/>
    <property type="project" value="UniProtKB-EC"/>
</dbReference>